<evidence type="ECO:0000256" key="3">
    <source>
        <dbReference type="ARBA" id="ARBA00023274"/>
    </source>
</evidence>
<name>K7NVK3_DUNTE</name>
<dbReference type="GO" id="GO:0015935">
    <property type="term" value="C:small ribosomal subunit"/>
    <property type="evidence" value="ECO:0007669"/>
    <property type="project" value="TreeGrafter"/>
</dbReference>
<dbReference type="InterPro" id="IPR014721">
    <property type="entry name" value="Ribsml_uS5_D2-typ_fold_subgr"/>
</dbReference>
<evidence type="ECO:0000256" key="4">
    <source>
        <dbReference type="ARBA" id="ARBA00035152"/>
    </source>
</evidence>
<dbReference type="PANTHER" id="PTHR21569:SF1">
    <property type="entry name" value="SMALL RIBOSOMAL SUBUNIT PROTEIN US9M"/>
    <property type="match status" value="1"/>
</dbReference>
<proteinExistence type="evidence at transcript level"/>
<dbReference type="InterPro" id="IPR020568">
    <property type="entry name" value="Ribosomal_Su5_D2-typ_SF"/>
</dbReference>
<evidence type="ECO:0000256" key="1">
    <source>
        <dbReference type="ARBA" id="ARBA00005251"/>
    </source>
</evidence>
<keyword evidence="2 6" id="KW-0689">Ribosomal protein</keyword>
<dbReference type="InterPro" id="IPR020574">
    <property type="entry name" value="Ribosomal_uS9_CS"/>
</dbReference>
<gene>
    <name evidence="8" type="primary">rps9</name>
</gene>
<comment type="similarity">
    <text evidence="1 6">Belongs to the universal ribosomal protein uS9 family.</text>
</comment>
<evidence type="ECO:0000256" key="7">
    <source>
        <dbReference type="SAM" id="MobiDB-lite"/>
    </source>
</evidence>
<organism evidence="8">
    <name type="scientific">Dunaliella tertiolecta</name>
    <name type="common">Green alga</name>
    <dbReference type="NCBI Taxonomy" id="3047"/>
    <lineage>
        <taxon>Eukaryota</taxon>
        <taxon>Viridiplantae</taxon>
        <taxon>Chlorophyta</taxon>
        <taxon>core chlorophytes</taxon>
        <taxon>Chlorophyceae</taxon>
        <taxon>CS clade</taxon>
        <taxon>Chlamydomonadales</taxon>
        <taxon>Dunaliellaceae</taxon>
        <taxon>Dunaliella</taxon>
    </lineage>
</organism>
<protein>
    <recommendedName>
        <fullName evidence="4">Small ribosomal subunit protein uS9c</fullName>
    </recommendedName>
    <alternativeName>
        <fullName evidence="5">30S ribosomal protein S9, chloroplastic</fullName>
    </alternativeName>
</protein>
<accession>K7NVK3</accession>
<sequence>MNILARGVGRRKEAVAQVQIVQGTNEAPGGQFIINNIPAENYLHNNTCSILSVKAPISILQSLHDASVEGENTDLKNDLGNFNTVVKVKGGGLVGQAEAIKLGLTRAICQLYAITPNNQNKSIREFSIENSMEESSKNSSSGMSYETTIELRKQFKDKGFLTQDSRVKERRKYGLKKARKASQYHKR</sequence>
<reference evidence="8" key="1">
    <citation type="submission" date="2011-11" db="EMBL/GenBank/DDBJ databases">
        <title>Relative mutation rates among the three genetic compartments of Dunaliella.</title>
        <authorList>
            <person name="Smith D.R."/>
            <person name="Rismani-Yazdi H."/>
            <person name="Haznedaroglu B.Z."/>
            <person name="Bibby K."/>
            <person name="Peccia J."/>
        </authorList>
    </citation>
    <scope>NUCLEOTIDE SEQUENCE</scope>
    <source>
        <strain evidence="8">UTEX LB 999</strain>
    </source>
</reference>
<dbReference type="Pfam" id="PF00380">
    <property type="entry name" value="Ribosomal_S9"/>
    <property type="match status" value="1"/>
</dbReference>
<dbReference type="AlphaFoldDB" id="K7NVK3"/>
<dbReference type="GO" id="GO:0006412">
    <property type="term" value="P:translation"/>
    <property type="evidence" value="ECO:0007669"/>
    <property type="project" value="InterPro"/>
</dbReference>
<dbReference type="SUPFAM" id="SSF54211">
    <property type="entry name" value="Ribosomal protein S5 domain 2-like"/>
    <property type="match status" value="1"/>
</dbReference>
<feature type="region of interest" description="Disordered" evidence="7">
    <location>
        <begin position="168"/>
        <end position="187"/>
    </location>
</feature>
<evidence type="ECO:0000256" key="5">
    <source>
        <dbReference type="ARBA" id="ARBA00035437"/>
    </source>
</evidence>
<dbReference type="PROSITE" id="PS00360">
    <property type="entry name" value="RIBOSOMAL_S9"/>
    <property type="match status" value="1"/>
</dbReference>
<keyword evidence="8" id="KW-0934">Plastid</keyword>
<dbReference type="GO" id="GO:0003723">
    <property type="term" value="F:RNA binding"/>
    <property type="evidence" value="ECO:0007669"/>
    <property type="project" value="TreeGrafter"/>
</dbReference>
<keyword evidence="3 6" id="KW-0687">Ribonucleoprotein</keyword>
<evidence type="ECO:0000313" key="8">
    <source>
        <dbReference type="EMBL" id="AEX32578.1"/>
    </source>
</evidence>
<evidence type="ECO:0000256" key="2">
    <source>
        <dbReference type="ARBA" id="ARBA00022980"/>
    </source>
</evidence>
<dbReference type="Gene3D" id="3.30.230.10">
    <property type="match status" value="1"/>
</dbReference>
<dbReference type="EMBL" id="JQ039088">
    <property type="protein sequence ID" value="AEX32578.1"/>
    <property type="molecule type" value="mRNA"/>
</dbReference>
<dbReference type="PANTHER" id="PTHR21569">
    <property type="entry name" value="RIBOSOMAL PROTEIN S9"/>
    <property type="match status" value="1"/>
</dbReference>
<geneLocation type="plastid" evidence="8"/>
<evidence type="ECO:0000256" key="6">
    <source>
        <dbReference type="RuleBase" id="RU003815"/>
    </source>
</evidence>
<dbReference type="GO" id="GO:0003735">
    <property type="term" value="F:structural constituent of ribosome"/>
    <property type="evidence" value="ECO:0007669"/>
    <property type="project" value="InterPro"/>
</dbReference>
<dbReference type="InterPro" id="IPR000754">
    <property type="entry name" value="Ribosomal_uS9"/>
</dbReference>